<proteinExistence type="predicted"/>
<organism evidence="2 3">
    <name type="scientific">Flavisolibacter ginsenosidimutans</name>
    <dbReference type="NCBI Taxonomy" id="661481"/>
    <lineage>
        <taxon>Bacteria</taxon>
        <taxon>Pseudomonadati</taxon>
        <taxon>Bacteroidota</taxon>
        <taxon>Chitinophagia</taxon>
        <taxon>Chitinophagales</taxon>
        <taxon>Chitinophagaceae</taxon>
        <taxon>Flavisolibacter</taxon>
    </lineage>
</organism>
<dbReference type="Pfam" id="PF08818">
    <property type="entry name" value="DUF1801"/>
    <property type="match status" value="1"/>
</dbReference>
<protein>
    <submittedName>
        <fullName evidence="2">DUF1801 domain-containing protein</fullName>
    </submittedName>
</protein>
<sequence>MTSTAKTPADYIASLPEERKGAMQKLRDTIAKNLPKGFEETMTYGMIGFVVPHSKYPAGYHCDPKLPLGFVNIGSQKNYIVLHHLGLYGDTVLLNWFTEEYPKYSKTKLDMGKGCVRFKKPEQIPYELIAELMKKITPEKWIEIYERAFKR</sequence>
<dbReference type="EMBL" id="CP042433">
    <property type="protein sequence ID" value="QEC57720.1"/>
    <property type="molecule type" value="Genomic_DNA"/>
</dbReference>
<dbReference type="Gene3D" id="3.90.1150.200">
    <property type="match status" value="1"/>
</dbReference>
<dbReference type="RefSeq" id="WP_146790338.1">
    <property type="nucleotide sequence ID" value="NZ_BAABIO010000003.1"/>
</dbReference>
<name>A0A5B8UNT5_9BACT</name>
<dbReference type="InterPro" id="IPR014922">
    <property type="entry name" value="YdhG-like"/>
</dbReference>
<evidence type="ECO:0000313" key="2">
    <source>
        <dbReference type="EMBL" id="QEC57720.1"/>
    </source>
</evidence>
<dbReference type="SUPFAM" id="SSF159888">
    <property type="entry name" value="YdhG-like"/>
    <property type="match status" value="1"/>
</dbReference>
<dbReference type="OrthoDB" id="9813231at2"/>
<keyword evidence="3" id="KW-1185">Reference proteome</keyword>
<evidence type="ECO:0000313" key="3">
    <source>
        <dbReference type="Proteomes" id="UP000321204"/>
    </source>
</evidence>
<dbReference type="KEGG" id="fgg:FSB75_18025"/>
<reference evidence="2 3" key="1">
    <citation type="journal article" date="2015" name="Int. J. Syst. Evol. Microbiol.">
        <title>Flavisolibacter ginsenosidimutans sp. nov., with ginsenoside-converting activity isolated from soil used for cultivating ginseng.</title>
        <authorList>
            <person name="Zhao Y."/>
            <person name="Liu Q."/>
            <person name="Kang M.S."/>
            <person name="Jin F."/>
            <person name="Yu H."/>
            <person name="Im W.T."/>
        </authorList>
    </citation>
    <scope>NUCLEOTIDE SEQUENCE [LARGE SCALE GENOMIC DNA]</scope>
    <source>
        <strain evidence="2 3">Gsoil 636</strain>
    </source>
</reference>
<dbReference type="Proteomes" id="UP000321204">
    <property type="component" value="Chromosome"/>
</dbReference>
<evidence type="ECO:0000259" key="1">
    <source>
        <dbReference type="Pfam" id="PF08818"/>
    </source>
</evidence>
<gene>
    <name evidence="2" type="ORF">FSB75_18025</name>
</gene>
<feature type="domain" description="YdhG-like" evidence="1">
    <location>
        <begin position="19"/>
        <end position="135"/>
    </location>
</feature>
<dbReference type="AlphaFoldDB" id="A0A5B8UNT5"/>
<accession>A0A5B8UNT5</accession>